<name>A0A7R8D1M8_LEPSM</name>
<organism evidence="1 2">
    <name type="scientific">Lepeophtheirus salmonis</name>
    <name type="common">Salmon louse</name>
    <name type="synonym">Caligus salmonis</name>
    <dbReference type="NCBI Taxonomy" id="72036"/>
    <lineage>
        <taxon>Eukaryota</taxon>
        <taxon>Metazoa</taxon>
        <taxon>Ecdysozoa</taxon>
        <taxon>Arthropoda</taxon>
        <taxon>Crustacea</taxon>
        <taxon>Multicrustacea</taxon>
        <taxon>Hexanauplia</taxon>
        <taxon>Copepoda</taxon>
        <taxon>Siphonostomatoida</taxon>
        <taxon>Caligidae</taxon>
        <taxon>Lepeophtheirus</taxon>
    </lineage>
</organism>
<accession>A0A7R8D1M8</accession>
<gene>
    <name evidence="1" type="ORF">LSAA_11104</name>
</gene>
<keyword evidence="2" id="KW-1185">Reference proteome</keyword>
<proteinExistence type="predicted"/>
<sequence>MEHQRGSFLNELKVCSDPFNKHKIRIRKSTRLVPEDLVKKWSLTSKNICVPCEEKLKNEKHPQIDTAIENDTMVLNSSNESDSDEPSNPKLAVLDLNKCLSALRESSTKKADPNPKRGSRIDEHVTQDVINFKNGSKIKKQNHLILINLQEVHHLFKPKYPQYKIGFSKFAKFRPKECSGTDYVCVCVIHENMKLMLHGANFNQLCWIENSEYNNVRLQSLNDFLIISNVILPLWNAVSVKVECVVTKL</sequence>
<protein>
    <submittedName>
        <fullName evidence="1">(salmon louse) hypothetical protein</fullName>
    </submittedName>
</protein>
<dbReference type="Proteomes" id="UP000675881">
    <property type="component" value="Chromosome 6"/>
</dbReference>
<evidence type="ECO:0000313" key="2">
    <source>
        <dbReference type="Proteomes" id="UP000675881"/>
    </source>
</evidence>
<dbReference type="AlphaFoldDB" id="A0A7R8D1M8"/>
<reference evidence="1" key="1">
    <citation type="submission" date="2021-02" db="EMBL/GenBank/DDBJ databases">
        <authorList>
            <person name="Bekaert M."/>
        </authorList>
    </citation>
    <scope>NUCLEOTIDE SEQUENCE</scope>
    <source>
        <strain evidence="1">IoA-00</strain>
    </source>
</reference>
<evidence type="ECO:0000313" key="1">
    <source>
        <dbReference type="EMBL" id="CAF2970023.1"/>
    </source>
</evidence>
<dbReference type="EMBL" id="HG994585">
    <property type="protein sequence ID" value="CAF2970023.1"/>
    <property type="molecule type" value="Genomic_DNA"/>
</dbReference>